<keyword evidence="3" id="KW-0731">Sigma factor</keyword>
<comment type="similarity">
    <text evidence="1">Belongs to the sigma-70 factor family. ECF subfamily.</text>
</comment>
<dbReference type="GO" id="GO:0006352">
    <property type="term" value="P:DNA-templated transcription initiation"/>
    <property type="evidence" value="ECO:0007669"/>
    <property type="project" value="InterPro"/>
</dbReference>
<evidence type="ECO:0000256" key="4">
    <source>
        <dbReference type="ARBA" id="ARBA00023125"/>
    </source>
</evidence>
<evidence type="ECO:0000313" key="9">
    <source>
        <dbReference type="Proteomes" id="UP000824130"/>
    </source>
</evidence>
<dbReference type="EMBL" id="DVOB01000142">
    <property type="protein sequence ID" value="HIU96357.1"/>
    <property type="molecule type" value="Genomic_DNA"/>
</dbReference>
<dbReference type="Gene3D" id="1.10.10.10">
    <property type="entry name" value="Winged helix-like DNA-binding domain superfamily/Winged helix DNA-binding domain"/>
    <property type="match status" value="1"/>
</dbReference>
<name>A0A9D1SVG5_9FIRM</name>
<feature type="domain" description="RNA polymerase sigma factor 70 region 4 type 2" evidence="7">
    <location>
        <begin position="102"/>
        <end position="153"/>
    </location>
</feature>
<dbReference type="InterPro" id="IPR013325">
    <property type="entry name" value="RNA_pol_sigma_r2"/>
</dbReference>
<dbReference type="Pfam" id="PF08281">
    <property type="entry name" value="Sigma70_r4_2"/>
    <property type="match status" value="1"/>
</dbReference>
<dbReference type="NCBIfam" id="TIGR02937">
    <property type="entry name" value="sigma70-ECF"/>
    <property type="match status" value="1"/>
</dbReference>
<dbReference type="PANTHER" id="PTHR43133:SF52">
    <property type="entry name" value="ECF RNA POLYMERASE SIGMA FACTOR SIGL"/>
    <property type="match status" value="1"/>
</dbReference>
<dbReference type="InterPro" id="IPR007627">
    <property type="entry name" value="RNA_pol_sigma70_r2"/>
</dbReference>
<evidence type="ECO:0000256" key="5">
    <source>
        <dbReference type="ARBA" id="ARBA00023163"/>
    </source>
</evidence>
<dbReference type="InterPro" id="IPR014284">
    <property type="entry name" value="RNA_pol_sigma-70_dom"/>
</dbReference>
<protein>
    <submittedName>
        <fullName evidence="8">Sigma-70 family RNA polymerase sigma factor</fullName>
    </submittedName>
</protein>
<organism evidence="8 9">
    <name type="scientific">Candidatus Allocopromorpha excrementipullorum</name>
    <dbReference type="NCBI Taxonomy" id="2840743"/>
    <lineage>
        <taxon>Bacteria</taxon>
        <taxon>Bacillati</taxon>
        <taxon>Bacillota</taxon>
        <taxon>Clostridia</taxon>
        <taxon>Eubacteriales</taxon>
        <taxon>Eubacteriaceae</taxon>
        <taxon>Eubacteriaceae incertae sedis</taxon>
        <taxon>Candidatus Allocopromorpha</taxon>
    </lineage>
</organism>
<dbReference type="InterPro" id="IPR013324">
    <property type="entry name" value="RNA_pol_sigma_r3/r4-like"/>
</dbReference>
<keyword evidence="4" id="KW-0238">DNA-binding</keyword>
<dbReference type="InterPro" id="IPR036388">
    <property type="entry name" value="WH-like_DNA-bd_sf"/>
</dbReference>
<keyword evidence="5" id="KW-0804">Transcription</keyword>
<evidence type="ECO:0000313" key="8">
    <source>
        <dbReference type="EMBL" id="HIU96357.1"/>
    </source>
</evidence>
<dbReference type="SUPFAM" id="SSF88946">
    <property type="entry name" value="Sigma2 domain of RNA polymerase sigma factors"/>
    <property type="match status" value="1"/>
</dbReference>
<feature type="domain" description="RNA polymerase sigma-70 region 2" evidence="6">
    <location>
        <begin position="6"/>
        <end position="73"/>
    </location>
</feature>
<gene>
    <name evidence="8" type="ORF">IAD25_06620</name>
</gene>
<evidence type="ECO:0000259" key="7">
    <source>
        <dbReference type="Pfam" id="PF08281"/>
    </source>
</evidence>
<dbReference type="Proteomes" id="UP000824130">
    <property type="component" value="Unassembled WGS sequence"/>
</dbReference>
<evidence type="ECO:0000256" key="2">
    <source>
        <dbReference type="ARBA" id="ARBA00023015"/>
    </source>
</evidence>
<dbReference type="Pfam" id="PF04542">
    <property type="entry name" value="Sigma70_r2"/>
    <property type="match status" value="1"/>
</dbReference>
<dbReference type="GO" id="GO:0003677">
    <property type="term" value="F:DNA binding"/>
    <property type="evidence" value="ECO:0007669"/>
    <property type="project" value="UniProtKB-KW"/>
</dbReference>
<evidence type="ECO:0000259" key="6">
    <source>
        <dbReference type="Pfam" id="PF04542"/>
    </source>
</evidence>
<comment type="caution">
    <text evidence="8">The sequence shown here is derived from an EMBL/GenBank/DDBJ whole genome shotgun (WGS) entry which is preliminary data.</text>
</comment>
<evidence type="ECO:0000256" key="1">
    <source>
        <dbReference type="ARBA" id="ARBA00010641"/>
    </source>
</evidence>
<dbReference type="AlphaFoldDB" id="A0A9D1SVG5"/>
<evidence type="ECO:0000256" key="3">
    <source>
        <dbReference type="ARBA" id="ARBA00023082"/>
    </source>
</evidence>
<dbReference type="InterPro" id="IPR013249">
    <property type="entry name" value="RNA_pol_sigma70_r4_t2"/>
</dbReference>
<keyword evidence="2" id="KW-0805">Transcription regulation</keyword>
<dbReference type="Gene3D" id="1.10.1740.10">
    <property type="match status" value="1"/>
</dbReference>
<sequence>MELTEIYDRYFRDVFVFLCGLTADEHTAEEIAQETFVKAVEAIDSFDGTKDIRAWLFVIARNSYYSYCRKHRREYPLHEEESDISDGVSFTDAVEDEEQAFLIHAFIHEMSEPYKEVFMLRAMGELPFRKIGEIFGKSDTWARVTFYRAKARILEYMEGENHE</sequence>
<accession>A0A9D1SVG5</accession>
<dbReference type="InterPro" id="IPR039425">
    <property type="entry name" value="RNA_pol_sigma-70-like"/>
</dbReference>
<reference evidence="8" key="1">
    <citation type="submission" date="2020-10" db="EMBL/GenBank/DDBJ databases">
        <authorList>
            <person name="Gilroy R."/>
        </authorList>
    </citation>
    <scope>NUCLEOTIDE SEQUENCE</scope>
    <source>
        <strain evidence="8">ChiSjej4B22-8349</strain>
    </source>
</reference>
<proteinExistence type="inferred from homology"/>
<dbReference type="PANTHER" id="PTHR43133">
    <property type="entry name" value="RNA POLYMERASE ECF-TYPE SIGMA FACTO"/>
    <property type="match status" value="1"/>
</dbReference>
<reference evidence="8" key="2">
    <citation type="journal article" date="2021" name="PeerJ">
        <title>Extensive microbial diversity within the chicken gut microbiome revealed by metagenomics and culture.</title>
        <authorList>
            <person name="Gilroy R."/>
            <person name="Ravi A."/>
            <person name="Getino M."/>
            <person name="Pursley I."/>
            <person name="Horton D.L."/>
            <person name="Alikhan N.F."/>
            <person name="Baker D."/>
            <person name="Gharbi K."/>
            <person name="Hall N."/>
            <person name="Watson M."/>
            <person name="Adriaenssens E.M."/>
            <person name="Foster-Nyarko E."/>
            <person name="Jarju S."/>
            <person name="Secka A."/>
            <person name="Antonio M."/>
            <person name="Oren A."/>
            <person name="Chaudhuri R.R."/>
            <person name="La Ragione R."/>
            <person name="Hildebrand F."/>
            <person name="Pallen M.J."/>
        </authorList>
    </citation>
    <scope>NUCLEOTIDE SEQUENCE</scope>
    <source>
        <strain evidence="8">ChiSjej4B22-8349</strain>
    </source>
</reference>
<dbReference type="GO" id="GO:0016987">
    <property type="term" value="F:sigma factor activity"/>
    <property type="evidence" value="ECO:0007669"/>
    <property type="project" value="UniProtKB-KW"/>
</dbReference>
<dbReference type="SUPFAM" id="SSF88659">
    <property type="entry name" value="Sigma3 and sigma4 domains of RNA polymerase sigma factors"/>
    <property type="match status" value="1"/>
</dbReference>